<dbReference type="GO" id="GO:0016765">
    <property type="term" value="F:transferase activity, transferring alkyl or aryl (other than methyl) groups"/>
    <property type="evidence" value="ECO:0007669"/>
    <property type="project" value="InterPro"/>
</dbReference>
<dbReference type="GO" id="GO:0016020">
    <property type="term" value="C:membrane"/>
    <property type="evidence" value="ECO:0007669"/>
    <property type="project" value="UniProtKB-SubCell"/>
</dbReference>
<feature type="transmembrane region" description="Helical" evidence="5">
    <location>
        <begin position="119"/>
        <end position="145"/>
    </location>
</feature>
<evidence type="ECO:0008006" key="8">
    <source>
        <dbReference type="Google" id="ProtNLM"/>
    </source>
</evidence>
<gene>
    <name evidence="6" type="ORF">KDK_38330</name>
</gene>
<reference evidence="7" key="1">
    <citation type="submission" date="2018-12" db="EMBL/GenBank/DDBJ databases">
        <title>Tengunoibacter tsumagoiensis gen. nov., sp. nov., Dictyobacter kobayashii sp. nov., D. alpinus sp. nov., and D. joshuensis sp. nov. and description of Dictyobacteraceae fam. nov. within the order Ktedonobacterales isolated from Tengu-no-mugimeshi.</title>
        <authorList>
            <person name="Wang C.M."/>
            <person name="Zheng Y."/>
            <person name="Sakai Y."/>
            <person name="Toyoda A."/>
            <person name="Minakuchi Y."/>
            <person name="Abe K."/>
            <person name="Yokota A."/>
            <person name="Yabe S."/>
        </authorList>
    </citation>
    <scope>NUCLEOTIDE SEQUENCE [LARGE SCALE GENOMIC DNA]</scope>
    <source>
        <strain evidence="7">Uno11</strain>
    </source>
</reference>
<keyword evidence="2 5" id="KW-0812">Transmembrane</keyword>
<evidence type="ECO:0000256" key="3">
    <source>
        <dbReference type="ARBA" id="ARBA00022989"/>
    </source>
</evidence>
<keyword evidence="7" id="KW-1185">Reference proteome</keyword>
<evidence type="ECO:0000256" key="2">
    <source>
        <dbReference type="ARBA" id="ARBA00022692"/>
    </source>
</evidence>
<keyword evidence="3 5" id="KW-1133">Transmembrane helix</keyword>
<feature type="transmembrane region" description="Helical" evidence="5">
    <location>
        <begin position="78"/>
        <end position="98"/>
    </location>
</feature>
<evidence type="ECO:0000256" key="1">
    <source>
        <dbReference type="ARBA" id="ARBA00004141"/>
    </source>
</evidence>
<evidence type="ECO:0000313" key="7">
    <source>
        <dbReference type="Proteomes" id="UP000287188"/>
    </source>
</evidence>
<sequence length="171" mass="19118">MEKVITNNDSQYVTKEDEQAPLAPIVEDPNPTPANFFTRVKALIALMRPKQWTKNGAVFIGLVFASQLFQFYPLIRAIVAFITFCFVSSTIYVLNDLLDIEKDRLHPTKRFRPLASGTLPTAWAKVALIGLLGICCLLTATLFLIPSPPDIYKSLGERTSCLPSAFLLIWL</sequence>
<protein>
    <recommendedName>
        <fullName evidence="8">Decaprenyl-phosphate phosphoribosyltransferase</fullName>
    </recommendedName>
</protein>
<dbReference type="InterPro" id="IPR044878">
    <property type="entry name" value="UbiA_sf"/>
</dbReference>
<keyword evidence="4 5" id="KW-0472">Membrane</keyword>
<dbReference type="InterPro" id="IPR000537">
    <property type="entry name" value="UbiA_prenyltransferase"/>
</dbReference>
<dbReference type="RefSeq" id="WP_218031906.1">
    <property type="nucleotide sequence ID" value="NZ_BIFS01000001.1"/>
</dbReference>
<dbReference type="AlphaFoldDB" id="A0A402ALP9"/>
<accession>A0A402ALP9</accession>
<comment type="caution">
    <text evidence="6">The sequence shown here is derived from an EMBL/GenBank/DDBJ whole genome shotgun (WGS) entry which is preliminary data.</text>
</comment>
<dbReference type="Proteomes" id="UP000287188">
    <property type="component" value="Unassembled WGS sequence"/>
</dbReference>
<dbReference type="EMBL" id="BIFS01000001">
    <property type="protein sequence ID" value="GCE20033.1"/>
    <property type="molecule type" value="Genomic_DNA"/>
</dbReference>
<dbReference type="Gene3D" id="1.10.357.140">
    <property type="entry name" value="UbiA prenyltransferase"/>
    <property type="match status" value="1"/>
</dbReference>
<proteinExistence type="predicted"/>
<comment type="subcellular location">
    <subcellularLocation>
        <location evidence="1">Membrane</location>
        <topology evidence="1">Multi-pass membrane protein</topology>
    </subcellularLocation>
</comment>
<evidence type="ECO:0000313" key="6">
    <source>
        <dbReference type="EMBL" id="GCE20033.1"/>
    </source>
</evidence>
<organism evidence="6 7">
    <name type="scientific">Dictyobacter kobayashii</name>
    <dbReference type="NCBI Taxonomy" id="2014872"/>
    <lineage>
        <taxon>Bacteria</taxon>
        <taxon>Bacillati</taxon>
        <taxon>Chloroflexota</taxon>
        <taxon>Ktedonobacteria</taxon>
        <taxon>Ktedonobacterales</taxon>
        <taxon>Dictyobacteraceae</taxon>
        <taxon>Dictyobacter</taxon>
    </lineage>
</organism>
<name>A0A402ALP9_9CHLR</name>
<evidence type="ECO:0000256" key="4">
    <source>
        <dbReference type="ARBA" id="ARBA00023136"/>
    </source>
</evidence>
<dbReference type="Pfam" id="PF01040">
    <property type="entry name" value="UbiA"/>
    <property type="match status" value="1"/>
</dbReference>
<evidence type="ECO:0000256" key="5">
    <source>
        <dbReference type="SAM" id="Phobius"/>
    </source>
</evidence>